<evidence type="ECO:0000313" key="3">
    <source>
        <dbReference type="EMBL" id="KAA8909942.1"/>
    </source>
</evidence>
<dbReference type="PANTHER" id="PTHR37848">
    <property type="entry name" value="EXPRESSED PROTEIN"/>
    <property type="match status" value="1"/>
</dbReference>
<proteinExistence type="predicted"/>
<organism evidence="3 4">
    <name type="scientific">Sphaerosporella brunnea</name>
    <dbReference type="NCBI Taxonomy" id="1250544"/>
    <lineage>
        <taxon>Eukaryota</taxon>
        <taxon>Fungi</taxon>
        <taxon>Dikarya</taxon>
        <taxon>Ascomycota</taxon>
        <taxon>Pezizomycotina</taxon>
        <taxon>Pezizomycetes</taxon>
        <taxon>Pezizales</taxon>
        <taxon>Pyronemataceae</taxon>
        <taxon>Sphaerosporella</taxon>
    </lineage>
</organism>
<gene>
    <name evidence="3" type="ORF">FN846DRAFT_775740</name>
</gene>
<dbReference type="PANTHER" id="PTHR37848:SF1">
    <property type="entry name" value="SUN DOMAIN-CONTAINING PROTEIN"/>
    <property type="match status" value="1"/>
</dbReference>
<dbReference type="OrthoDB" id="203796at2759"/>
<accession>A0A5J5F2Z3</accession>
<evidence type="ECO:0000256" key="1">
    <source>
        <dbReference type="SAM" id="MobiDB-lite"/>
    </source>
</evidence>
<name>A0A5J5F2Z3_9PEZI</name>
<evidence type="ECO:0000313" key="4">
    <source>
        <dbReference type="Proteomes" id="UP000326924"/>
    </source>
</evidence>
<dbReference type="InParanoid" id="A0A5J5F2Z3"/>
<keyword evidence="2" id="KW-0812">Transmembrane</keyword>
<keyword evidence="4" id="KW-1185">Reference proteome</keyword>
<protein>
    <submittedName>
        <fullName evidence="3">Uncharacterized protein</fullName>
    </submittedName>
</protein>
<dbReference type="AlphaFoldDB" id="A0A5J5F2Z3"/>
<sequence>MDSLPPFSDYRGDEDAGPSSAKAKRPLPPFTDHADAEAGPSSSTPLLFDFDEPFAAPKAADEELPPYTEDPTYLGEEPPPFTTYTPRKHLLTNGKVVSHDAHLNSDVEALYQWLHSESQTPPLPLLQIEGTHRVRRAVYENGKTRTDTNTVTDFYLQFDLSTFLCEGYEVLTLPPTEKRRRGTRTAREATQAELEEALDVRGWCERYIRSPAQWKAFILRKRLASLDSQMLQTHVEAMIRSTNYRGHTRIRFPLENRSVVLSPDNWVCRIRYGWYRWIFYLSFLWLITWPVLWLFTKKWDVVEAVYQCRPNAERDWVDRWGWVLTRLVRQRRQQKCPLTVANLRWIECHELAANERLEARRASHGSGFWGFLRSLGDMGEAWEAFGGGWGADEW</sequence>
<keyword evidence="2" id="KW-0472">Membrane</keyword>
<feature type="transmembrane region" description="Helical" evidence="2">
    <location>
        <begin position="274"/>
        <end position="295"/>
    </location>
</feature>
<keyword evidence="2" id="KW-1133">Transmembrane helix</keyword>
<evidence type="ECO:0000256" key="2">
    <source>
        <dbReference type="SAM" id="Phobius"/>
    </source>
</evidence>
<dbReference type="EMBL" id="VXIS01000052">
    <property type="protein sequence ID" value="KAA8909942.1"/>
    <property type="molecule type" value="Genomic_DNA"/>
</dbReference>
<reference evidence="3 4" key="1">
    <citation type="submission" date="2019-09" db="EMBL/GenBank/DDBJ databases">
        <title>Draft genome of the ectomycorrhizal ascomycete Sphaerosporella brunnea.</title>
        <authorList>
            <consortium name="DOE Joint Genome Institute"/>
            <person name="Benucci G.M."/>
            <person name="Marozzi G."/>
            <person name="Antonielli L."/>
            <person name="Sanchez S."/>
            <person name="Marco P."/>
            <person name="Wang X."/>
            <person name="Falini L.B."/>
            <person name="Barry K."/>
            <person name="Haridas S."/>
            <person name="Lipzen A."/>
            <person name="Labutti K."/>
            <person name="Grigoriev I.V."/>
            <person name="Murat C."/>
            <person name="Martin F."/>
            <person name="Albertini E."/>
            <person name="Donnini D."/>
            <person name="Bonito G."/>
        </authorList>
    </citation>
    <scope>NUCLEOTIDE SEQUENCE [LARGE SCALE GENOMIC DNA]</scope>
    <source>
        <strain evidence="3 4">Sb_GMNB300</strain>
    </source>
</reference>
<comment type="caution">
    <text evidence="3">The sequence shown here is derived from an EMBL/GenBank/DDBJ whole genome shotgun (WGS) entry which is preliminary data.</text>
</comment>
<dbReference type="Proteomes" id="UP000326924">
    <property type="component" value="Unassembled WGS sequence"/>
</dbReference>
<feature type="region of interest" description="Disordered" evidence="1">
    <location>
        <begin position="1"/>
        <end position="85"/>
    </location>
</feature>